<dbReference type="AlphaFoldDB" id="A0A3P8BHF6"/>
<evidence type="ECO:0000313" key="2">
    <source>
        <dbReference type="Proteomes" id="UP000269396"/>
    </source>
</evidence>
<name>A0A3P8BHF6_9TREM</name>
<reference evidence="1 2" key="1">
    <citation type="submission" date="2018-11" db="EMBL/GenBank/DDBJ databases">
        <authorList>
            <consortium name="Pathogen Informatics"/>
        </authorList>
    </citation>
    <scope>NUCLEOTIDE SEQUENCE [LARGE SCALE GENOMIC DNA]</scope>
    <source>
        <strain>Denwood</strain>
        <strain evidence="2">Zambia</strain>
    </source>
</reference>
<proteinExistence type="predicted"/>
<evidence type="ECO:0000313" key="1">
    <source>
        <dbReference type="EMBL" id="VDO71372.1"/>
    </source>
</evidence>
<sequence>MFLVSLQFSMEVLMHENHQLVNEDCQSQIVQIIFVVLE</sequence>
<protein>
    <submittedName>
        <fullName evidence="1">Uncharacterized protein</fullName>
    </submittedName>
</protein>
<accession>A0A3P8BHF6</accession>
<dbReference type="EMBL" id="UZAL01000523">
    <property type="protein sequence ID" value="VDO71372.1"/>
    <property type="molecule type" value="Genomic_DNA"/>
</dbReference>
<keyword evidence="2" id="KW-1185">Reference proteome</keyword>
<organism evidence="1 2">
    <name type="scientific">Schistosoma mattheei</name>
    <dbReference type="NCBI Taxonomy" id="31246"/>
    <lineage>
        <taxon>Eukaryota</taxon>
        <taxon>Metazoa</taxon>
        <taxon>Spiralia</taxon>
        <taxon>Lophotrochozoa</taxon>
        <taxon>Platyhelminthes</taxon>
        <taxon>Trematoda</taxon>
        <taxon>Digenea</taxon>
        <taxon>Strigeidida</taxon>
        <taxon>Schistosomatoidea</taxon>
        <taxon>Schistosomatidae</taxon>
        <taxon>Schistosoma</taxon>
    </lineage>
</organism>
<gene>
    <name evidence="1" type="ORF">SMTD_LOCUS579</name>
</gene>
<dbReference type="Proteomes" id="UP000269396">
    <property type="component" value="Unassembled WGS sequence"/>
</dbReference>